<dbReference type="GO" id="GO:0006744">
    <property type="term" value="P:ubiquinone biosynthetic process"/>
    <property type="evidence" value="ECO:0007669"/>
    <property type="project" value="InterPro"/>
</dbReference>
<comment type="caution">
    <text evidence="1">The sequence shown here is derived from an EMBL/GenBank/DDBJ whole genome shotgun (WGS) entry which is preliminary data.</text>
</comment>
<dbReference type="InterPro" id="IPR007715">
    <property type="entry name" value="Coq4"/>
</dbReference>
<dbReference type="AlphaFoldDB" id="A0A5M6CW38"/>
<evidence type="ECO:0008006" key="3">
    <source>
        <dbReference type="Google" id="ProtNLM"/>
    </source>
</evidence>
<evidence type="ECO:0000313" key="1">
    <source>
        <dbReference type="EMBL" id="KAA5537125.1"/>
    </source>
</evidence>
<name>A0A5M6CW38_9BACT</name>
<organism evidence="1 2">
    <name type="scientific">Taibaiella lutea</name>
    <dbReference type="NCBI Taxonomy" id="2608001"/>
    <lineage>
        <taxon>Bacteria</taxon>
        <taxon>Pseudomonadati</taxon>
        <taxon>Bacteroidota</taxon>
        <taxon>Chitinophagia</taxon>
        <taxon>Chitinophagales</taxon>
        <taxon>Chitinophagaceae</taxon>
        <taxon>Taibaiella</taxon>
    </lineage>
</organism>
<evidence type="ECO:0000313" key="2">
    <source>
        <dbReference type="Proteomes" id="UP000323632"/>
    </source>
</evidence>
<dbReference type="Pfam" id="PF05019">
    <property type="entry name" value="Coq4"/>
    <property type="match status" value="1"/>
</dbReference>
<gene>
    <name evidence="1" type="ORF">F0919_05490</name>
</gene>
<sequence>MKNIRKRIMTYLAHEIALPYFRLMRKGYKFPYTVKQLQRFPDGTVGKELFHFFMNNKLDMLPYYEKHDIKHVVLGYPPTEEGEVSLQCFMLANGRITFPVLFSVMVGLIIMPDKWNVFSKAWKRGRTTHSLKNLDWFGLVPQQLNIVTNKIFQP</sequence>
<keyword evidence="2" id="KW-1185">Reference proteome</keyword>
<dbReference type="RefSeq" id="WP_150031701.1">
    <property type="nucleotide sequence ID" value="NZ_VWSH01000001.1"/>
</dbReference>
<dbReference type="Proteomes" id="UP000323632">
    <property type="component" value="Unassembled WGS sequence"/>
</dbReference>
<proteinExistence type="predicted"/>
<dbReference type="EMBL" id="VWSH01000001">
    <property type="protein sequence ID" value="KAA5537125.1"/>
    <property type="molecule type" value="Genomic_DNA"/>
</dbReference>
<accession>A0A5M6CW38</accession>
<protein>
    <recommendedName>
        <fullName evidence="3">Ubiquinone biosynthesis protein COQ4</fullName>
    </recommendedName>
</protein>
<reference evidence="1 2" key="1">
    <citation type="submission" date="2019-09" db="EMBL/GenBank/DDBJ databases">
        <title>Genome sequence and assembly of Taibaiella sp.</title>
        <authorList>
            <person name="Chhetri G."/>
        </authorList>
    </citation>
    <scope>NUCLEOTIDE SEQUENCE [LARGE SCALE GENOMIC DNA]</scope>
    <source>
        <strain evidence="1 2">KVB11</strain>
    </source>
</reference>